<sequence length="309" mass="32697">MRSPSGRPGPPATRRAPSARPTPIRSWTFSHCRRACVPCRRGHPVQCLLASGVVSRGGVLQDGTSRLSAGGATSHHSTGVSAFAEEAVVPAAGAIRVDPAAPLDVVSLVGCGVANGVGAVRNTARVEPGSSVVVLGCGGVGLSVVQGARLAGAGRVVAVDLRPGQDRARPHAGRHRRRGRGGRRHGRGRPRPAPGRSRLRLRRDRRPGADRAVRRGAGHGRGRGRRRHPTRRRAGRVRPGHPRREGAAHPRLNDGGIDPARDIPRLVQEYLAGDLLLDPLVSRRRPLEEVAASLDDLARGGTLRELLIP</sequence>
<gene>
    <name evidence="6" type="ORF">SAMN04488543_2683</name>
</gene>
<dbReference type="InterPro" id="IPR036291">
    <property type="entry name" value="NAD(P)-bd_dom_sf"/>
</dbReference>
<dbReference type="Gene3D" id="3.90.180.10">
    <property type="entry name" value="Medium-chain alcohol dehydrogenases, catalytic domain"/>
    <property type="match status" value="2"/>
</dbReference>
<evidence type="ECO:0000256" key="3">
    <source>
        <dbReference type="ARBA" id="ARBA00022833"/>
    </source>
</evidence>
<evidence type="ECO:0000256" key="1">
    <source>
        <dbReference type="ARBA" id="ARBA00008072"/>
    </source>
</evidence>
<dbReference type="GO" id="GO:0005829">
    <property type="term" value="C:cytosol"/>
    <property type="evidence" value="ECO:0007669"/>
    <property type="project" value="TreeGrafter"/>
</dbReference>
<feature type="compositionally biased region" description="Basic residues" evidence="5">
    <location>
        <begin position="170"/>
        <end position="190"/>
    </location>
</feature>
<keyword evidence="2" id="KW-0479">Metal-binding</keyword>
<comment type="similarity">
    <text evidence="1">Belongs to the zinc-containing alcohol dehydrogenase family.</text>
</comment>
<evidence type="ECO:0000256" key="4">
    <source>
        <dbReference type="ARBA" id="ARBA00023027"/>
    </source>
</evidence>
<dbReference type="SUPFAM" id="SSF51735">
    <property type="entry name" value="NAD(P)-binding Rossmann-fold domains"/>
    <property type="match status" value="1"/>
</dbReference>
<feature type="compositionally biased region" description="Low complexity" evidence="5">
    <location>
        <begin position="1"/>
        <end position="23"/>
    </location>
</feature>
<feature type="region of interest" description="Disordered" evidence="5">
    <location>
        <begin position="1"/>
        <end position="24"/>
    </location>
</feature>
<dbReference type="PANTHER" id="PTHR43880:SF12">
    <property type="entry name" value="ALCOHOL DEHYDROGENASE CLASS-3"/>
    <property type="match status" value="1"/>
</dbReference>
<dbReference type="Proteomes" id="UP000199092">
    <property type="component" value="Chromosome I"/>
</dbReference>
<feature type="compositionally biased region" description="Basic and acidic residues" evidence="5">
    <location>
        <begin position="242"/>
        <end position="252"/>
    </location>
</feature>
<feature type="region of interest" description="Disordered" evidence="5">
    <location>
        <begin position="161"/>
        <end position="260"/>
    </location>
</feature>
<reference evidence="6 7" key="1">
    <citation type="submission" date="2016-10" db="EMBL/GenBank/DDBJ databases">
        <authorList>
            <person name="de Groot N.N."/>
        </authorList>
    </citation>
    <scope>NUCLEOTIDE SEQUENCE [LARGE SCALE GENOMIC DNA]</scope>
    <source>
        <strain evidence="6 7">DSM 21741</strain>
    </source>
</reference>
<accession>A0A1H1W9D7</accession>
<evidence type="ECO:0000313" key="6">
    <source>
        <dbReference type="EMBL" id="SDS93817.1"/>
    </source>
</evidence>
<dbReference type="STRING" id="546871.SAMN04488543_2683"/>
<keyword evidence="7" id="KW-1185">Reference proteome</keyword>
<dbReference type="SUPFAM" id="SSF50129">
    <property type="entry name" value="GroES-like"/>
    <property type="match status" value="1"/>
</dbReference>
<evidence type="ECO:0000313" key="7">
    <source>
        <dbReference type="Proteomes" id="UP000199092"/>
    </source>
</evidence>
<name>A0A1H1W9D7_9ACTN</name>
<dbReference type="GO" id="GO:0046294">
    <property type="term" value="P:formaldehyde catabolic process"/>
    <property type="evidence" value="ECO:0007669"/>
    <property type="project" value="TreeGrafter"/>
</dbReference>
<dbReference type="GO" id="GO:0008270">
    <property type="term" value="F:zinc ion binding"/>
    <property type="evidence" value="ECO:0007669"/>
    <property type="project" value="TreeGrafter"/>
</dbReference>
<keyword evidence="3" id="KW-0862">Zinc</keyword>
<dbReference type="AlphaFoldDB" id="A0A1H1W9D7"/>
<dbReference type="Gene3D" id="3.40.50.720">
    <property type="entry name" value="NAD(P)-binding Rossmann-like Domain"/>
    <property type="match status" value="1"/>
</dbReference>
<evidence type="ECO:0000256" key="2">
    <source>
        <dbReference type="ARBA" id="ARBA00022723"/>
    </source>
</evidence>
<protein>
    <submittedName>
        <fullName evidence="6">S-(Hydroxymethyl)glutathione dehydrogenase / alcohol dehydrogenase</fullName>
    </submittedName>
</protein>
<organism evidence="6 7">
    <name type="scientific">Friedmanniella luteola</name>
    <dbReference type="NCBI Taxonomy" id="546871"/>
    <lineage>
        <taxon>Bacteria</taxon>
        <taxon>Bacillati</taxon>
        <taxon>Actinomycetota</taxon>
        <taxon>Actinomycetes</taxon>
        <taxon>Propionibacteriales</taxon>
        <taxon>Nocardioidaceae</taxon>
        <taxon>Friedmanniella</taxon>
    </lineage>
</organism>
<dbReference type="GO" id="GO:0051903">
    <property type="term" value="F:S-(hydroxymethyl)glutathione dehydrogenase [NAD(P)+] activity"/>
    <property type="evidence" value="ECO:0007669"/>
    <property type="project" value="TreeGrafter"/>
</dbReference>
<evidence type="ECO:0000256" key="5">
    <source>
        <dbReference type="SAM" id="MobiDB-lite"/>
    </source>
</evidence>
<proteinExistence type="inferred from homology"/>
<dbReference type="PANTHER" id="PTHR43880">
    <property type="entry name" value="ALCOHOL DEHYDROGENASE"/>
    <property type="match status" value="1"/>
</dbReference>
<dbReference type="EMBL" id="LT629749">
    <property type="protein sequence ID" value="SDS93817.1"/>
    <property type="molecule type" value="Genomic_DNA"/>
</dbReference>
<feature type="compositionally biased region" description="Basic residues" evidence="5">
    <location>
        <begin position="214"/>
        <end position="241"/>
    </location>
</feature>
<dbReference type="InterPro" id="IPR011032">
    <property type="entry name" value="GroES-like_sf"/>
</dbReference>
<keyword evidence="4" id="KW-0520">NAD</keyword>